<feature type="domain" description="PglD N-terminal" evidence="4">
    <location>
        <begin position="3"/>
        <end position="78"/>
    </location>
</feature>
<dbReference type="Pfam" id="PF17836">
    <property type="entry name" value="PglD_N"/>
    <property type="match status" value="1"/>
</dbReference>
<dbReference type="NCBIfam" id="TIGR03570">
    <property type="entry name" value="NeuD_NnaD"/>
    <property type="match status" value="1"/>
</dbReference>
<evidence type="ECO:0000313" key="5">
    <source>
        <dbReference type="EMBL" id="BBA92888.1"/>
    </source>
</evidence>
<evidence type="ECO:0000259" key="4">
    <source>
        <dbReference type="Pfam" id="PF17836"/>
    </source>
</evidence>
<organism evidence="5 6">
    <name type="scientific">Streptococcus ruminantium</name>
    <dbReference type="NCBI Taxonomy" id="1917441"/>
    <lineage>
        <taxon>Bacteria</taxon>
        <taxon>Bacillati</taxon>
        <taxon>Bacillota</taxon>
        <taxon>Bacilli</taxon>
        <taxon>Lactobacillales</taxon>
        <taxon>Streptococcaceae</taxon>
        <taxon>Streptococcus</taxon>
    </lineage>
</organism>
<dbReference type="GO" id="GO:0016740">
    <property type="term" value="F:transferase activity"/>
    <property type="evidence" value="ECO:0007669"/>
    <property type="project" value="UniProtKB-KW"/>
</dbReference>
<dbReference type="InterPro" id="IPR041561">
    <property type="entry name" value="PglD_N"/>
</dbReference>
<dbReference type="EMBL" id="AP018400">
    <property type="protein sequence ID" value="BBA92888.1"/>
    <property type="molecule type" value="Genomic_DNA"/>
</dbReference>
<dbReference type="Proteomes" id="UP000269331">
    <property type="component" value="Chromosome"/>
</dbReference>
<dbReference type="AlphaFoldDB" id="A0A2Z5U484"/>
<dbReference type="PROSITE" id="PS00101">
    <property type="entry name" value="HEXAPEP_TRANSFERASES"/>
    <property type="match status" value="1"/>
</dbReference>
<evidence type="ECO:0000256" key="2">
    <source>
        <dbReference type="ARBA" id="ARBA00022737"/>
    </source>
</evidence>
<keyword evidence="2" id="KW-0677">Repeat</keyword>
<dbReference type="SUPFAM" id="SSF51161">
    <property type="entry name" value="Trimeric LpxA-like enzymes"/>
    <property type="match status" value="1"/>
</dbReference>
<reference evidence="5 6" key="1">
    <citation type="journal article" date="2018" name="Genome Biol. Evol.">
        <title>Complete Genome Sequence of Streptococcus ruminantium sp. nov. GUT-187T (=DSM 104980T =JCM 31869T), the Type Strain of S. ruminantium, and Comparison with Genome Sequences of Streptococcus suis Strains.</title>
        <authorList>
            <person name="Tohya M."/>
            <person name="Sekizaki T."/>
            <person name="Miyoshi-Akiyama T."/>
        </authorList>
    </citation>
    <scope>NUCLEOTIDE SEQUENCE [LARGE SCALE GENOMIC DNA]</scope>
    <source>
        <strain evidence="5 6">GUT187T</strain>
    </source>
</reference>
<dbReference type="KEGG" id="srq:SR187_6415"/>
<evidence type="ECO:0000313" key="6">
    <source>
        <dbReference type="Proteomes" id="UP000269331"/>
    </source>
</evidence>
<name>A0A2Z5U484_9STRE</name>
<dbReference type="Gene3D" id="2.160.10.10">
    <property type="entry name" value="Hexapeptide repeat proteins"/>
    <property type="match status" value="1"/>
</dbReference>
<evidence type="ECO:0000256" key="3">
    <source>
        <dbReference type="PIRSR" id="PIRSR620019-2"/>
    </source>
</evidence>
<dbReference type="OrthoDB" id="9794407at2"/>
<dbReference type="PANTHER" id="PTHR43300:SF7">
    <property type="entry name" value="UDP-N-ACETYLBACILLOSAMINE N-ACETYLTRANSFERASE"/>
    <property type="match status" value="1"/>
</dbReference>
<protein>
    <submittedName>
        <fullName evidence="5">NeuD protein</fullName>
    </submittedName>
</protein>
<feature type="binding site" evidence="3">
    <location>
        <position position="68"/>
    </location>
    <ligand>
        <name>substrate</name>
    </ligand>
</feature>
<dbReference type="InterPro" id="IPR018357">
    <property type="entry name" value="Hexapep_transf_CS"/>
</dbReference>
<dbReference type="GeneID" id="52229819"/>
<dbReference type="InterPro" id="IPR011004">
    <property type="entry name" value="Trimer_LpxA-like_sf"/>
</dbReference>
<dbReference type="RefSeq" id="WP_120171875.1">
    <property type="nucleotide sequence ID" value="NZ_AP018400.1"/>
</dbReference>
<dbReference type="CDD" id="cd03360">
    <property type="entry name" value="LbH_AT_putative"/>
    <property type="match status" value="1"/>
</dbReference>
<dbReference type="InterPro" id="IPR050179">
    <property type="entry name" value="Trans_hexapeptide_repeat"/>
</dbReference>
<evidence type="ECO:0000256" key="1">
    <source>
        <dbReference type="ARBA" id="ARBA00022679"/>
    </source>
</evidence>
<dbReference type="InterPro" id="IPR020019">
    <property type="entry name" value="AcTrfase_PglD-like"/>
</dbReference>
<proteinExistence type="predicted"/>
<accession>A0A2Z5U484</accession>
<dbReference type="PANTHER" id="PTHR43300">
    <property type="entry name" value="ACETYLTRANSFERASE"/>
    <property type="match status" value="1"/>
</dbReference>
<keyword evidence="1" id="KW-0808">Transferase</keyword>
<sequence length="208" mass="22517">MKKVAFLGAGTFSDGVLPFLDLTMYEFVGYFDDKPIKEYRRYPILGKLSESVSFLEKGLIDCVFITIGDNEKRKEVFELVAENHYSAIVNIISPHSNVFSKDSIKGRGIFLGFSSFIGSESVVYDNCIINTGAIIEHHSVIGPHCNIAPGSTVNGLCQIGEGTYVGSGAVIIQCISIHPFTTIGAGCVVVRNILESGTYVGVPAKKIK</sequence>
<dbReference type="Gene3D" id="3.40.50.20">
    <property type="match status" value="1"/>
</dbReference>
<gene>
    <name evidence="5" type="primary">neuD</name>
    <name evidence="5" type="ORF">SR187_6415</name>
</gene>